<reference evidence="2" key="2">
    <citation type="journal article" date="2017" name="Front. Cell. Infect. Microbiol.">
        <title>Analysis of the Salivary Gland Transcriptome of Unfed and Partially Fed Amblyomma sculptum Ticks and Descriptive Proteome of the Saliva.</title>
        <authorList>
            <person name="Esteves E."/>
            <person name="Maruyama S.R."/>
            <person name="Kawahara R."/>
            <person name="Fujita A."/>
            <person name="Martins L.A."/>
            <person name="Righi A.A."/>
            <person name="Costa F.B."/>
            <person name="Palmisano G."/>
            <person name="Labruna M.B."/>
            <person name="Sa-Nunes A."/>
            <person name="Ribeiro J.M.C."/>
            <person name="Fogaca A.C."/>
        </authorList>
    </citation>
    <scope>NUCLEOTIDE SEQUENCE</scope>
</reference>
<evidence type="ECO:0000259" key="1">
    <source>
        <dbReference type="PROSITE" id="PS50878"/>
    </source>
</evidence>
<dbReference type="PROSITE" id="PS50878">
    <property type="entry name" value="RT_POL"/>
    <property type="match status" value="1"/>
</dbReference>
<accession>A0A1E1XNS4</accession>
<dbReference type="PANTHER" id="PTHR21301:SF10">
    <property type="entry name" value="REVERSE TRANSCRIPTASE DOMAIN-CONTAINING PROTEIN"/>
    <property type="match status" value="1"/>
</dbReference>
<feature type="domain" description="Reverse transcriptase" evidence="1">
    <location>
        <begin position="1"/>
        <end position="162"/>
    </location>
</feature>
<dbReference type="PANTHER" id="PTHR21301">
    <property type="entry name" value="REVERSE TRANSCRIPTASE"/>
    <property type="match status" value="1"/>
</dbReference>
<dbReference type="InterPro" id="IPR043502">
    <property type="entry name" value="DNA/RNA_pol_sf"/>
</dbReference>
<dbReference type="InterPro" id="IPR000477">
    <property type="entry name" value="RT_dom"/>
</dbReference>
<dbReference type="AlphaFoldDB" id="A0A1E1XNS4"/>
<dbReference type="EMBL" id="GFAA01002452">
    <property type="protein sequence ID" value="JAU00983.1"/>
    <property type="molecule type" value="mRNA"/>
</dbReference>
<dbReference type="SUPFAM" id="SSF56672">
    <property type="entry name" value="DNA/RNA polymerases"/>
    <property type="match status" value="1"/>
</dbReference>
<dbReference type="Pfam" id="PF00078">
    <property type="entry name" value="RVT_1"/>
    <property type="match status" value="1"/>
</dbReference>
<feature type="non-terminal residue" evidence="2">
    <location>
        <position position="1"/>
    </location>
</feature>
<evidence type="ECO:0000313" key="2">
    <source>
        <dbReference type="EMBL" id="JAU00983.1"/>
    </source>
</evidence>
<proteinExistence type="evidence at transcript level"/>
<sequence>LFSVDVEDLFYSVPHSDLFKSVRECIESNGAIAFQNSAGLSVDNFLSLLDFYLRSTFVSFETEMYLQRRGICIGSCVAPALCNIFLSTIDRALASSLNSGPVLRIFRYVDDFLVILKSTNSALTLPSTVERILSVFRQQGKGLAFTHELPDNNSLQFLDINIKFLEGRVCWMYSPRAKKELLPYGSAHSKTVKRAIASLCLESALVKSCAHMAEASFNNQIERLQMAGFPCSVVCSVAETLLQKMKGKKKKFHAKPGSKRPQVVPYIHRVTHNLKKVAGRYDVPVVFSAPRKLSGLCSRISEEKKAMCGKRHGKHFVSCAVGVVYEIPLTCGGVYIGQTGRCINDRTREHEKSLENGGGSNLPLHCKDYKCEPVLNGIRILGRSRDQVAREILEAFMINKKGSTCVSDSSVSLRRNEVSFLDSFL</sequence>
<dbReference type="GO" id="GO:0071897">
    <property type="term" value="P:DNA biosynthetic process"/>
    <property type="evidence" value="ECO:0007669"/>
    <property type="project" value="UniProtKB-ARBA"/>
</dbReference>
<name>A0A1E1XNS4_AMBSC</name>
<reference evidence="2" key="1">
    <citation type="submission" date="2016-09" db="EMBL/GenBank/DDBJ databases">
        <authorList>
            <person name="Capua I."/>
            <person name="De Benedictis P."/>
            <person name="Joannis T."/>
            <person name="Lombin L.H."/>
            <person name="Cattoli G."/>
        </authorList>
    </citation>
    <scope>NUCLEOTIDE SEQUENCE</scope>
</reference>
<protein>
    <submittedName>
        <fullName evidence="2">Putative tick transposon</fullName>
    </submittedName>
</protein>
<organism evidence="2">
    <name type="scientific">Amblyomma sculptum</name>
    <name type="common">Tick</name>
    <dbReference type="NCBI Taxonomy" id="1581419"/>
    <lineage>
        <taxon>Eukaryota</taxon>
        <taxon>Metazoa</taxon>
        <taxon>Ecdysozoa</taxon>
        <taxon>Arthropoda</taxon>
        <taxon>Chelicerata</taxon>
        <taxon>Arachnida</taxon>
        <taxon>Acari</taxon>
        <taxon>Parasitiformes</taxon>
        <taxon>Ixodida</taxon>
        <taxon>Ixodoidea</taxon>
        <taxon>Ixodidae</taxon>
        <taxon>Amblyomminae</taxon>
        <taxon>Amblyomma</taxon>
    </lineage>
</organism>